<evidence type="ECO:0000313" key="3">
    <source>
        <dbReference type="Proteomes" id="UP000324853"/>
    </source>
</evidence>
<dbReference type="EMBL" id="VSSR01000013">
    <property type="protein sequence ID" value="TYL86473.1"/>
    <property type="molecule type" value="Genomic_DNA"/>
</dbReference>
<accession>A0A5S4X0E1</accession>
<keyword evidence="3" id="KW-1185">Reference proteome</keyword>
<sequence length="109" mass="12013">MRTHVDISKTVSCPGRSAALLRRCAAEPGPVHQRTVSLSGSRLCAAMRRIAARPGYEGVRTEQRRIRGRHLPVTSACTFALVTKPSHSKTKRLPGAAVRRPSRLTARRF</sequence>
<feature type="region of interest" description="Disordered" evidence="1">
    <location>
        <begin position="85"/>
        <end position="109"/>
    </location>
</feature>
<organism evidence="2 3">
    <name type="scientific">Bradyrhizobium cytisi</name>
    <dbReference type="NCBI Taxonomy" id="515489"/>
    <lineage>
        <taxon>Bacteria</taxon>
        <taxon>Pseudomonadati</taxon>
        <taxon>Pseudomonadota</taxon>
        <taxon>Alphaproteobacteria</taxon>
        <taxon>Hyphomicrobiales</taxon>
        <taxon>Nitrobacteraceae</taxon>
        <taxon>Bradyrhizobium</taxon>
    </lineage>
</organism>
<gene>
    <name evidence="2" type="ORF">FXB38_08335</name>
</gene>
<dbReference type="Proteomes" id="UP000324853">
    <property type="component" value="Unassembled WGS sequence"/>
</dbReference>
<reference evidence="2 3" key="1">
    <citation type="submission" date="2019-08" db="EMBL/GenBank/DDBJ databases">
        <title>Bradyrhizobium hipponensis sp. nov., a rhizobium isolated from a Lupinus angustifolius root nodule in Tunisia.</title>
        <authorList>
            <person name="Off K."/>
            <person name="Rejili M."/>
            <person name="Mars M."/>
            <person name="Brachmann A."/>
            <person name="Marin M."/>
        </authorList>
    </citation>
    <scope>NUCLEOTIDE SEQUENCE [LARGE SCALE GENOMIC DNA]</scope>
    <source>
        <strain evidence="2 3">CTAW11</strain>
    </source>
</reference>
<dbReference type="OrthoDB" id="8256480at2"/>
<proteinExistence type="predicted"/>
<evidence type="ECO:0000256" key="1">
    <source>
        <dbReference type="SAM" id="MobiDB-lite"/>
    </source>
</evidence>
<name>A0A5S4X0E1_9BRAD</name>
<evidence type="ECO:0000313" key="2">
    <source>
        <dbReference type="EMBL" id="TYL86473.1"/>
    </source>
</evidence>
<comment type="caution">
    <text evidence="2">The sequence shown here is derived from an EMBL/GenBank/DDBJ whole genome shotgun (WGS) entry which is preliminary data.</text>
</comment>
<protein>
    <submittedName>
        <fullName evidence="2">Uncharacterized protein</fullName>
    </submittedName>
</protein>
<feature type="compositionally biased region" description="Basic residues" evidence="1">
    <location>
        <begin position="100"/>
        <end position="109"/>
    </location>
</feature>
<dbReference type="AlphaFoldDB" id="A0A5S4X0E1"/>